<evidence type="ECO:0000313" key="1">
    <source>
        <dbReference type="EMBL" id="MDV2620593.1"/>
    </source>
</evidence>
<dbReference type="RefSeq" id="WP_008841326.1">
    <property type="nucleotide sequence ID" value="NZ_CP050079.1"/>
</dbReference>
<dbReference type="InterPro" id="IPR011990">
    <property type="entry name" value="TPR-like_helical_dom_sf"/>
</dbReference>
<evidence type="ECO:0000313" key="2">
    <source>
        <dbReference type="Proteomes" id="UP001280897"/>
    </source>
</evidence>
<gene>
    <name evidence="1" type="ORF">R0G89_02430</name>
</gene>
<proteinExistence type="predicted"/>
<reference evidence="1" key="2">
    <citation type="submission" date="2023-10" db="EMBL/GenBank/DDBJ databases">
        <authorList>
            <person name="Khurajog B."/>
        </authorList>
    </citation>
    <scope>NUCLEOTIDE SEQUENCE</scope>
    <source>
        <strain evidence="1">BF9</strain>
    </source>
</reference>
<comment type="caution">
    <text evidence="1">The sequence shown here is derived from an EMBL/GenBank/DDBJ whole genome shotgun (WGS) entry which is preliminary data.</text>
</comment>
<dbReference type="Proteomes" id="UP001280897">
    <property type="component" value="Unassembled WGS sequence"/>
</dbReference>
<dbReference type="GeneID" id="57366090"/>
<dbReference type="Gene3D" id="1.25.40.10">
    <property type="entry name" value="Tetratricopeptide repeat domain"/>
    <property type="match status" value="1"/>
</dbReference>
<name>A0AAW8YG15_PEDAC</name>
<accession>A0AAW8YG15</accession>
<evidence type="ECO:0008006" key="3">
    <source>
        <dbReference type="Google" id="ProtNLM"/>
    </source>
</evidence>
<protein>
    <recommendedName>
        <fullName evidence="3">Tetratricopeptide repeat protein</fullName>
    </recommendedName>
</protein>
<dbReference type="EMBL" id="JAWJAV010000001">
    <property type="protein sequence ID" value="MDV2620593.1"/>
    <property type="molecule type" value="Genomic_DNA"/>
</dbReference>
<organism evidence="1 2">
    <name type="scientific">Pediococcus acidilactici</name>
    <dbReference type="NCBI Taxonomy" id="1254"/>
    <lineage>
        <taxon>Bacteria</taxon>
        <taxon>Bacillati</taxon>
        <taxon>Bacillota</taxon>
        <taxon>Bacilli</taxon>
        <taxon>Lactobacillales</taxon>
        <taxon>Lactobacillaceae</taxon>
        <taxon>Pediococcus</taxon>
        <taxon>Pediococcus acidilactici group</taxon>
    </lineage>
</organism>
<dbReference type="AlphaFoldDB" id="A0AAW8YG15"/>
<sequence>MKEIDEQLTQAKELWDDGKQAQAIQILEELDEKTPTTQVAELLNHFYVANQQYSEALQLVANQSTNFLHHPGVFADYLGALIATNNFIVAWKTLASADQQMKIPAMVTRLEEAEVRYQEDFPQSVRADERHFYHLGDRQLADQIKAIKQAYHLPQKNYIRAASFNLVDPYLNQLTRVSILKDLVDLRVERELDFIWLDEKSYRVVPAQIDVGRLRKELMRLIEQSADPVQAELLIQQAGLMYDLAFPFPERVFATATGWLAALQAQFLAGKEVKQFHSLNKIMNSIMTS</sequence>
<reference evidence="1" key="1">
    <citation type="journal article" date="2023" name="PeerJ">
        <title>Selection and evaluation of lactic acid bacteria from chicken feces in Thailand as potential probiotics.</title>
        <authorList>
            <person name="Khurajog B."/>
            <person name="Disastra Y."/>
            <person name="Lawwyne L.D."/>
            <person name="Sirichokchatchawan W."/>
            <person name="Niyomtham W."/>
            <person name="Yindee J."/>
            <person name="Hampson D.J."/>
            <person name="Prapasarakul N."/>
        </authorList>
    </citation>
    <scope>NUCLEOTIDE SEQUENCE</scope>
    <source>
        <strain evidence="1">BF9</strain>
    </source>
</reference>